<evidence type="ECO:0000256" key="1">
    <source>
        <dbReference type="SAM" id="Phobius"/>
    </source>
</evidence>
<keyword evidence="3" id="KW-1185">Reference proteome</keyword>
<dbReference type="EMBL" id="MSCK01000004">
    <property type="protein sequence ID" value="PQJ65917.1"/>
    <property type="molecule type" value="Genomic_DNA"/>
</dbReference>
<organism evidence="2 3">
    <name type="scientific">Polaribacter butkevichii</name>
    <dbReference type="NCBI Taxonomy" id="218490"/>
    <lineage>
        <taxon>Bacteria</taxon>
        <taxon>Pseudomonadati</taxon>
        <taxon>Bacteroidota</taxon>
        <taxon>Flavobacteriia</taxon>
        <taxon>Flavobacteriales</taxon>
        <taxon>Flavobacteriaceae</taxon>
    </lineage>
</organism>
<comment type="caution">
    <text evidence="2">The sequence shown here is derived from an EMBL/GenBank/DDBJ whole genome shotgun (WGS) entry which is preliminary data.</text>
</comment>
<evidence type="ECO:0000313" key="3">
    <source>
        <dbReference type="Proteomes" id="UP000247345"/>
    </source>
</evidence>
<evidence type="ECO:0000313" key="2">
    <source>
        <dbReference type="EMBL" id="PQJ65917.1"/>
    </source>
</evidence>
<feature type="transmembrane region" description="Helical" evidence="1">
    <location>
        <begin position="39"/>
        <end position="62"/>
    </location>
</feature>
<name>A0A2P6C6C9_9FLAO</name>
<feature type="transmembrane region" description="Helical" evidence="1">
    <location>
        <begin position="15"/>
        <end position="33"/>
    </location>
</feature>
<keyword evidence="1" id="KW-1133">Transmembrane helix</keyword>
<dbReference type="RefSeq" id="WP_105050649.1">
    <property type="nucleotide sequence ID" value="NZ_CP150661.1"/>
</dbReference>
<protein>
    <submittedName>
        <fullName evidence="2">Uncharacterized protein</fullName>
    </submittedName>
</protein>
<keyword evidence="1" id="KW-0472">Membrane</keyword>
<dbReference type="Proteomes" id="UP000247345">
    <property type="component" value="Unassembled WGS sequence"/>
</dbReference>
<reference evidence="2 3" key="1">
    <citation type="submission" date="2016-12" db="EMBL/GenBank/DDBJ databases">
        <title>Trade-off between light-utilization and light-protection in marine flavobacteria.</title>
        <authorList>
            <person name="Kumagai Y."/>
            <person name="Yoshizawa S."/>
            <person name="Kogure K."/>
            <person name="Iwasaki W."/>
        </authorList>
    </citation>
    <scope>NUCLEOTIDE SEQUENCE [LARGE SCALE GENOMIC DNA]</scope>
    <source>
        <strain evidence="2 3">KCTC 12100</strain>
    </source>
</reference>
<sequence length="216" mass="26018">MNELIELNSKNLKKGYFWSAGFLSFIFILLLLFDSSEIPLKWIIIIFLGTLIILPLFILGVWSWDWYRNRKNYNRIYSKNPYKNLKQIGFYNRVKSVIHPNGMIDYIYFSKFNNWEIYFEVSFRKPKIVTFSIYGNIPELKEMKTEFEKKNNEKFIIDKYGISWEINTKKENSITIKYIENKLNSMIKMAENLNCEETITSEYEKVLNTTPYKLYC</sequence>
<accession>A0A2P6C6C9</accession>
<dbReference type="OrthoDB" id="1434106at2"/>
<proteinExistence type="predicted"/>
<gene>
    <name evidence="2" type="ORF">BTO14_16960</name>
</gene>
<dbReference type="AlphaFoldDB" id="A0A2P6C6C9"/>
<keyword evidence="1" id="KW-0812">Transmembrane</keyword>